<evidence type="ECO:0000256" key="1">
    <source>
        <dbReference type="SAM" id="MobiDB-lite"/>
    </source>
</evidence>
<dbReference type="InterPro" id="IPR006158">
    <property type="entry name" value="Cobalamin-bd"/>
</dbReference>
<accession>A0A4P6V3B5</accession>
<dbReference type="AlphaFoldDB" id="A0A4P6V3B5"/>
<reference evidence="3 4" key="1">
    <citation type="journal article" date="2017" name="Int. J. Syst. Evol. Microbiol.">
        <title>Roseitalea porphyridii gen. nov., sp. nov., isolated from a red alga, and reclassification of Hoeflea suaedae Chung et al. 2013 as Pseudohoeflea suaedae gen. nov., comb. nov.</title>
        <authorList>
            <person name="Hyeon J.W."/>
            <person name="Jeong S.E."/>
            <person name="Baek K."/>
            <person name="Jeon C.O."/>
        </authorList>
    </citation>
    <scope>NUCLEOTIDE SEQUENCE [LARGE SCALE GENOMIC DNA]</scope>
    <source>
        <strain evidence="3 4">MA7-20</strain>
    </source>
</reference>
<feature type="compositionally biased region" description="Basic and acidic residues" evidence="1">
    <location>
        <begin position="306"/>
        <end position="315"/>
    </location>
</feature>
<dbReference type="KEGG" id="rpod:E0E05_11730"/>
<dbReference type="Pfam" id="PF02310">
    <property type="entry name" value="B12-binding"/>
    <property type="match status" value="1"/>
</dbReference>
<dbReference type="GO" id="GO:0046872">
    <property type="term" value="F:metal ion binding"/>
    <property type="evidence" value="ECO:0007669"/>
    <property type="project" value="InterPro"/>
</dbReference>
<feature type="domain" description="B12-binding" evidence="2">
    <location>
        <begin position="163"/>
        <end position="295"/>
    </location>
</feature>
<evidence type="ECO:0000313" key="3">
    <source>
        <dbReference type="EMBL" id="QBK31209.1"/>
    </source>
</evidence>
<feature type="region of interest" description="Disordered" evidence="1">
    <location>
        <begin position="1"/>
        <end position="27"/>
    </location>
</feature>
<dbReference type="Proteomes" id="UP000293719">
    <property type="component" value="Chromosome"/>
</dbReference>
<keyword evidence="4" id="KW-1185">Reference proteome</keyword>
<evidence type="ECO:0000313" key="4">
    <source>
        <dbReference type="Proteomes" id="UP000293719"/>
    </source>
</evidence>
<dbReference type="GO" id="GO:0031419">
    <property type="term" value="F:cobalamin binding"/>
    <property type="evidence" value="ECO:0007669"/>
    <property type="project" value="InterPro"/>
</dbReference>
<dbReference type="EMBL" id="CP036532">
    <property type="protein sequence ID" value="QBK31209.1"/>
    <property type="molecule type" value="Genomic_DNA"/>
</dbReference>
<proteinExistence type="predicted"/>
<name>A0A4P6V3B5_9HYPH</name>
<protein>
    <recommendedName>
        <fullName evidence="2">B12-binding domain-containing protein</fullName>
    </recommendedName>
</protein>
<dbReference type="Gene3D" id="3.40.50.280">
    <property type="entry name" value="Cobalamin-binding domain"/>
    <property type="match status" value="1"/>
</dbReference>
<dbReference type="PROSITE" id="PS51332">
    <property type="entry name" value="B12_BINDING"/>
    <property type="match status" value="1"/>
</dbReference>
<dbReference type="SUPFAM" id="SSF52242">
    <property type="entry name" value="Cobalamin (vitamin B12)-binding domain"/>
    <property type="match status" value="1"/>
</dbReference>
<dbReference type="InterPro" id="IPR036724">
    <property type="entry name" value="Cobalamin-bd_sf"/>
</dbReference>
<sequence>MKGRREGPDDPVEGQDDAGKPAPDFRYTLLNTPTVDRRLDSKLLEKAIKRHVVAQVRDGGGNGVDRSDQVPGMEPDMLLDALLVSDQAFLDTVVPSLIDNAVSLHTFYRVIVRPVAARLGDLWCEDEINFVKVEIISMRLRLMCNQLVARRMAGRTPWLEDERRRVLLAHTGGDRHTLGFSMAEAFFQDAGWHVAGGSDLEPGAEYYEALRHGHFSLVALAFSRDDACDPTELAVRTRMASSNQHLKICYGGVAVSANPDRYRVAGADIVAVDAPDALRQAEIMLLGGRGGSRDARGPMEPLASVSDHEPLDGHE</sequence>
<gene>
    <name evidence="3" type="ORF">E0E05_11730</name>
</gene>
<feature type="region of interest" description="Disordered" evidence="1">
    <location>
        <begin position="289"/>
        <end position="315"/>
    </location>
</feature>
<evidence type="ECO:0000259" key="2">
    <source>
        <dbReference type="PROSITE" id="PS51332"/>
    </source>
</evidence>
<organism evidence="3 4">
    <name type="scientific">Roseitalea porphyridii</name>
    <dbReference type="NCBI Taxonomy" id="1852022"/>
    <lineage>
        <taxon>Bacteria</taxon>
        <taxon>Pseudomonadati</taxon>
        <taxon>Pseudomonadota</taxon>
        <taxon>Alphaproteobacteria</taxon>
        <taxon>Hyphomicrobiales</taxon>
        <taxon>Ahrensiaceae</taxon>
        <taxon>Roseitalea</taxon>
    </lineage>
</organism>